<protein>
    <submittedName>
        <fullName evidence="3">NADH-quinone oxidoreductase subunit NuoE</fullName>
    </submittedName>
</protein>
<feature type="compositionally biased region" description="Basic and acidic residues" evidence="1">
    <location>
        <begin position="158"/>
        <end position="174"/>
    </location>
</feature>
<organism evidence="3 4">
    <name type="scientific">Celeribacter indicus</name>
    <dbReference type="NCBI Taxonomy" id="1208324"/>
    <lineage>
        <taxon>Bacteria</taxon>
        <taxon>Pseudomonadati</taxon>
        <taxon>Pseudomonadota</taxon>
        <taxon>Alphaproteobacteria</taxon>
        <taxon>Rhodobacterales</taxon>
        <taxon>Roseobacteraceae</taxon>
        <taxon>Celeribacter</taxon>
    </lineage>
</organism>
<dbReference type="OrthoDB" id="9807941at2"/>
<sequence>MTDGTTGKTAKIWLIAAICGVLAFMALLWIADYTTAASLIVGVLVALLVAILLWIGWHDAGEATPAEGRPAAAARTEGVMETSGIGDQPASAATEIATDPHPADIREEPVQGSAAVEAEEVAEEDEIAEPIADIAAEPIVPAAPVPVAPVPTPLPVEGKPDNLRDAPREGGPDDLRVIRGVGPKLEAVLHEMGVYHYDQIAAWGPADVAYMDENLKGFKGRVTRDDWVGQATLLAQGGGTEGQDRAEEGGAD</sequence>
<evidence type="ECO:0000256" key="1">
    <source>
        <dbReference type="SAM" id="MobiDB-lite"/>
    </source>
</evidence>
<evidence type="ECO:0000313" key="3">
    <source>
        <dbReference type="EMBL" id="AJE48158.1"/>
    </source>
</evidence>
<reference evidence="3 4" key="1">
    <citation type="journal article" date="2014" name="Int. J. Syst. Evol. Microbiol.">
        <title>Celeribacter indicus sp. nov., a polycyclic aromatic hydrocarbon-degrading bacterium from deep-sea sediment and reclassification of Huaishuia halophila as Celeribacter halophilus comb. nov.</title>
        <authorList>
            <person name="Lai Q."/>
            <person name="Cao J."/>
            <person name="Yuan J."/>
            <person name="Li F."/>
            <person name="Shao Z."/>
        </authorList>
    </citation>
    <scope>NUCLEOTIDE SEQUENCE [LARGE SCALE GENOMIC DNA]</scope>
    <source>
        <strain evidence="3">P73</strain>
    </source>
</reference>
<dbReference type="STRING" id="1208324.P73_3443"/>
<keyword evidence="2" id="KW-0812">Transmembrane</keyword>
<dbReference type="AlphaFoldDB" id="A0A0B5DXJ9"/>
<evidence type="ECO:0000313" key="4">
    <source>
        <dbReference type="Proteomes" id="UP000031521"/>
    </source>
</evidence>
<dbReference type="Proteomes" id="UP000031521">
    <property type="component" value="Chromosome"/>
</dbReference>
<evidence type="ECO:0000256" key="2">
    <source>
        <dbReference type="SAM" id="Phobius"/>
    </source>
</evidence>
<name>A0A0B5DXJ9_9RHOB</name>
<gene>
    <name evidence="3" type="ORF">P73_3443</name>
</gene>
<feature type="region of interest" description="Disordered" evidence="1">
    <location>
        <begin position="155"/>
        <end position="174"/>
    </location>
</feature>
<dbReference type="EMBL" id="CP004393">
    <property type="protein sequence ID" value="AJE48158.1"/>
    <property type="molecule type" value="Genomic_DNA"/>
</dbReference>
<dbReference type="KEGG" id="cid:P73_3443"/>
<proteinExistence type="predicted"/>
<accession>A0A0B5DXJ9</accession>
<dbReference type="HOGENOM" id="CLU_070816_1_0_5"/>
<keyword evidence="2" id="KW-1133">Transmembrane helix</keyword>
<keyword evidence="4" id="KW-1185">Reference proteome</keyword>
<feature type="transmembrane region" description="Helical" evidence="2">
    <location>
        <begin position="12"/>
        <end position="31"/>
    </location>
</feature>
<dbReference type="RefSeq" id="WP_052453382.1">
    <property type="nucleotide sequence ID" value="NZ_CP004393.1"/>
</dbReference>
<feature type="transmembrane region" description="Helical" evidence="2">
    <location>
        <begin position="37"/>
        <end position="57"/>
    </location>
</feature>
<keyword evidence="2" id="KW-0472">Membrane</keyword>